<dbReference type="AlphaFoldDB" id="A0AAD4X6X3"/>
<accession>A0AAD4X6X3</accession>
<sequence>LARLFGDNANQTTRLREKQFGALLGIEVVQQFAGPCGMAFLLLILQLNKH</sequence>
<gene>
    <name evidence="2" type="ORF">MKW98_029578</name>
</gene>
<evidence type="ECO:0000256" key="1">
    <source>
        <dbReference type="SAM" id="Phobius"/>
    </source>
</evidence>
<comment type="caution">
    <text evidence="2">The sequence shown here is derived from an EMBL/GenBank/DDBJ whole genome shotgun (WGS) entry which is preliminary data.</text>
</comment>
<proteinExistence type="predicted"/>
<keyword evidence="3" id="KW-1185">Reference proteome</keyword>
<organism evidence="2 3">
    <name type="scientific">Papaver atlanticum</name>
    <dbReference type="NCBI Taxonomy" id="357466"/>
    <lineage>
        <taxon>Eukaryota</taxon>
        <taxon>Viridiplantae</taxon>
        <taxon>Streptophyta</taxon>
        <taxon>Embryophyta</taxon>
        <taxon>Tracheophyta</taxon>
        <taxon>Spermatophyta</taxon>
        <taxon>Magnoliopsida</taxon>
        <taxon>Ranunculales</taxon>
        <taxon>Papaveraceae</taxon>
        <taxon>Papaveroideae</taxon>
        <taxon>Papaver</taxon>
    </lineage>
</organism>
<feature type="transmembrane region" description="Helical" evidence="1">
    <location>
        <begin position="20"/>
        <end position="45"/>
    </location>
</feature>
<dbReference type="EMBL" id="JAJJMB010014788">
    <property type="protein sequence ID" value="KAI3858104.1"/>
    <property type="molecule type" value="Genomic_DNA"/>
</dbReference>
<name>A0AAD4X6X3_9MAGN</name>
<evidence type="ECO:0000313" key="3">
    <source>
        <dbReference type="Proteomes" id="UP001202328"/>
    </source>
</evidence>
<dbReference type="Proteomes" id="UP001202328">
    <property type="component" value="Unassembled WGS sequence"/>
</dbReference>
<keyword evidence="1" id="KW-0472">Membrane</keyword>
<keyword evidence="1" id="KW-0812">Transmembrane</keyword>
<reference evidence="2" key="1">
    <citation type="submission" date="2022-04" db="EMBL/GenBank/DDBJ databases">
        <title>A functionally conserved STORR gene fusion in Papaver species that diverged 16.8 million years ago.</title>
        <authorList>
            <person name="Catania T."/>
        </authorList>
    </citation>
    <scope>NUCLEOTIDE SEQUENCE</scope>
    <source>
        <strain evidence="2">S-188037</strain>
    </source>
</reference>
<protein>
    <submittedName>
        <fullName evidence="2">Uncharacterized protein</fullName>
    </submittedName>
</protein>
<evidence type="ECO:0000313" key="2">
    <source>
        <dbReference type="EMBL" id="KAI3858104.1"/>
    </source>
</evidence>
<keyword evidence="1" id="KW-1133">Transmembrane helix</keyword>
<feature type="non-terminal residue" evidence="2">
    <location>
        <position position="1"/>
    </location>
</feature>